<feature type="transmembrane region" description="Helical" evidence="7">
    <location>
        <begin position="210"/>
        <end position="230"/>
    </location>
</feature>
<evidence type="ECO:0000256" key="7">
    <source>
        <dbReference type="HAMAP-Rule" id="MF_00672"/>
    </source>
</evidence>
<keyword evidence="4 7" id="KW-0812">Transmembrane</keyword>
<keyword evidence="6 7" id="KW-0472">Membrane</keyword>
<comment type="caution">
    <text evidence="8">The sequence shown here is derived from an EMBL/GenBank/DDBJ whole genome shotgun (WGS) entry which is preliminary data.</text>
</comment>
<gene>
    <name evidence="8" type="ORF">LIN78_04635</name>
</gene>
<keyword evidence="3" id="KW-0997">Cell inner membrane</keyword>
<dbReference type="InterPro" id="IPR017039">
    <property type="entry name" value="Virul_fac_BrkB"/>
</dbReference>
<dbReference type="EMBL" id="JAJBZT010000002">
    <property type="protein sequence ID" value="MCB6182835.1"/>
    <property type="molecule type" value="Genomic_DNA"/>
</dbReference>
<dbReference type="Proteomes" id="UP001165395">
    <property type="component" value="Unassembled WGS sequence"/>
</dbReference>
<proteinExistence type="inferred from homology"/>
<reference evidence="8" key="1">
    <citation type="submission" date="2021-10" db="EMBL/GenBank/DDBJ databases">
        <title>The complete genome sequence of Leeia sp. TBRC 13508.</title>
        <authorList>
            <person name="Charoenyingcharoen P."/>
            <person name="Yukphan P."/>
        </authorList>
    </citation>
    <scope>NUCLEOTIDE SEQUENCE</scope>
    <source>
        <strain evidence="8">TBRC 13508</strain>
    </source>
</reference>
<name>A0ABS8D3R7_9NEIS</name>
<feature type="transmembrane region" description="Helical" evidence="7">
    <location>
        <begin position="31"/>
        <end position="55"/>
    </location>
</feature>
<evidence type="ECO:0000256" key="6">
    <source>
        <dbReference type="ARBA" id="ARBA00023136"/>
    </source>
</evidence>
<keyword evidence="2 7" id="KW-1003">Cell membrane</keyword>
<dbReference type="RefSeq" id="WP_227178959.1">
    <property type="nucleotide sequence ID" value="NZ_JAJBZT010000002.1"/>
</dbReference>
<dbReference type="InterPro" id="IPR023679">
    <property type="entry name" value="UPF0761_bac"/>
</dbReference>
<feature type="transmembrane region" description="Helical" evidence="7">
    <location>
        <begin position="98"/>
        <end position="117"/>
    </location>
</feature>
<evidence type="ECO:0000256" key="3">
    <source>
        <dbReference type="ARBA" id="ARBA00022519"/>
    </source>
</evidence>
<dbReference type="PANTHER" id="PTHR30213">
    <property type="entry name" value="INNER MEMBRANE PROTEIN YHJD"/>
    <property type="match status" value="1"/>
</dbReference>
<accession>A0ABS8D3R7</accession>
<feature type="transmembrane region" description="Helical" evidence="7">
    <location>
        <begin position="138"/>
        <end position="158"/>
    </location>
</feature>
<feature type="transmembrane region" description="Helical" evidence="7">
    <location>
        <begin position="250"/>
        <end position="274"/>
    </location>
</feature>
<dbReference type="Pfam" id="PF03631">
    <property type="entry name" value="Virul_fac_BrkB"/>
    <property type="match status" value="1"/>
</dbReference>
<comment type="subcellular location">
    <subcellularLocation>
        <location evidence="1 7">Cell membrane</location>
        <topology evidence="1 7">Multi-pass membrane protein</topology>
    </subcellularLocation>
</comment>
<dbReference type="PANTHER" id="PTHR30213:SF0">
    <property type="entry name" value="UPF0761 MEMBRANE PROTEIN YIHY"/>
    <property type="match status" value="1"/>
</dbReference>
<evidence type="ECO:0000256" key="5">
    <source>
        <dbReference type="ARBA" id="ARBA00022989"/>
    </source>
</evidence>
<organism evidence="8 9">
    <name type="scientific">Leeia speluncae</name>
    <dbReference type="NCBI Taxonomy" id="2884804"/>
    <lineage>
        <taxon>Bacteria</taxon>
        <taxon>Pseudomonadati</taxon>
        <taxon>Pseudomonadota</taxon>
        <taxon>Betaproteobacteria</taxon>
        <taxon>Neisseriales</taxon>
        <taxon>Leeiaceae</taxon>
        <taxon>Leeia</taxon>
    </lineage>
</organism>
<evidence type="ECO:0000256" key="2">
    <source>
        <dbReference type="ARBA" id="ARBA00022475"/>
    </source>
</evidence>
<sequence length="445" mass="50204">MSENLKDRLVNLLAFTRFIGRRMGENRCLQVAGSLSFTTLLALVPFITIALAVLAPFDVFNSVANQFKSFLISNLVPDTASRVITVYMRQFTDNAERLTAVGIIVLAVTAIMMISTVDKAFSAIWQIRHQRPIWQKLMLYWTILTILPVVIGLVMTGVNDLFALMPDFKRSLNWLESLITWVLRTILAIASFSLLFHFAPNRQLPFKHSLIGGAFTGVAFELMRLGFHFYVKKMASYKLVYGAFASLPIFLAWLYLLWSLLLVGATITASLSYWRGQSWRLRQSPGRDLYESLRVLDKLHEAHQHAKALTTETLHRNLYLGLGDLMDLLAKMEAQGWVRRVSNSREWMLGQDLDQLTLLDLYRALIWDTRMLDPVLQRHDALAEALRLPVARLEAELGMPVSGILQDPHFLKRAAQAAAAVAAVEEAKAAEEEAAAEAETKEQQG</sequence>
<feature type="transmembrane region" description="Helical" evidence="7">
    <location>
        <begin position="178"/>
        <end position="198"/>
    </location>
</feature>
<dbReference type="NCBIfam" id="TIGR00765">
    <property type="entry name" value="yihY_not_rbn"/>
    <property type="match status" value="1"/>
</dbReference>
<evidence type="ECO:0000313" key="8">
    <source>
        <dbReference type="EMBL" id="MCB6182835.1"/>
    </source>
</evidence>
<dbReference type="HAMAP" id="MF_00672">
    <property type="entry name" value="UPF0761"/>
    <property type="match status" value="1"/>
</dbReference>
<evidence type="ECO:0000256" key="1">
    <source>
        <dbReference type="ARBA" id="ARBA00004651"/>
    </source>
</evidence>
<evidence type="ECO:0000313" key="9">
    <source>
        <dbReference type="Proteomes" id="UP001165395"/>
    </source>
</evidence>
<evidence type="ECO:0000256" key="4">
    <source>
        <dbReference type="ARBA" id="ARBA00022692"/>
    </source>
</evidence>
<keyword evidence="5 7" id="KW-1133">Transmembrane helix</keyword>
<protein>
    <recommendedName>
        <fullName evidence="7">UPF0761 membrane protein LIN78_04635</fullName>
    </recommendedName>
</protein>
<comment type="similarity">
    <text evidence="7">Belongs to the UPF0761 family.</text>
</comment>
<keyword evidence="9" id="KW-1185">Reference proteome</keyword>